<dbReference type="GO" id="GO:0061844">
    <property type="term" value="P:antimicrobial humoral immune response mediated by antimicrobial peptide"/>
    <property type="evidence" value="ECO:0007669"/>
    <property type="project" value="TreeGrafter"/>
</dbReference>
<sequence>MTANFLLLLLLVGAGQAVAPLPCQGDPISWCWDMAMATRCGWEQQCRDLWDSLALGNMADGDSVAQGKGIKCSQCTKALKRLKKLAGDDPDEAAVAAALQKGCRLLGRVMGKVCQQLVNKYQDQITEGLQNGDMPRDICSAMGFCQS</sequence>
<keyword evidence="2" id="KW-0732">Signal</keyword>
<keyword evidence="6" id="KW-1185">Reference proteome</keyword>
<feature type="chain" id="PRO_5032382879" description="Saposin B-type domain-containing protein" evidence="2">
    <location>
        <begin position="18"/>
        <end position="147"/>
    </location>
</feature>
<dbReference type="InterPro" id="IPR008138">
    <property type="entry name" value="SapB_2"/>
</dbReference>
<dbReference type="Pfam" id="PF03489">
    <property type="entry name" value="SapB_2"/>
    <property type="match status" value="1"/>
</dbReference>
<dbReference type="PANTHER" id="PTHR15541">
    <property type="entry name" value="GRANULYSIN RELATED"/>
    <property type="match status" value="1"/>
</dbReference>
<feature type="signal peptide" evidence="2">
    <location>
        <begin position="1"/>
        <end position="17"/>
    </location>
</feature>
<dbReference type="InterPro" id="IPR038847">
    <property type="entry name" value="Granulysin-like"/>
</dbReference>
<gene>
    <name evidence="5" type="ORF">IHE44_0010559</name>
    <name evidence="4" type="ORF">IHE44_009296</name>
</gene>
<evidence type="ECO:0000259" key="3">
    <source>
        <dbReference type="PROSITE" id="PS50015"/>
    </source>
</evidence>
<dbReference type="SMART" id="SM00741">
    <property type="entry name" value="SapB"/>
    <property type="match status" value="1"/>
</dbReference>
<evidence type="ECO:0000313" key="5">
    <source>
        <dbReference type="EMBL" id="KAI1230166.1"/>
    </source>
</evidence>
<dbReference type="EMBL" id="JADDUC010000365">
    <property type="protein sequence ID" value="KAG0113941.1"/>
    <property type="molecule type" value="Genomic_DNA"/>
</dbReference>
<evidence type="ECO:0000313" key="6">
    <source>
        <dbReference type="Proteomes" id="UP000618051"/>
    </source>
</evidence>
<evidence type="ECO:0000256" key="1">
    <source>
        <dbReference type="ARBA" id="ARBA00023157"/>
    </source>
</evidence>
<accession>A0A835TN97</accession>
<dbReference type="GO" id="GO:0044194">
    <property type="term" value="C:cytolytic granule"/>
    <property type="evidence" value="ECO:0007669"/>
    <property type="project" value="TreeGrafter"/>
</dbReference>
<dbReference type="GO" id="GO:0042742">
    <property type="term" value="P:defense response to bacterium"/>
    <property type="evidence" value="ECO:0007669"/>
    <property type="project" value="InterPro"/>
</dbReference>
<dbReference type="Gene3D" id="1.10.225.10">
    <property type="entry name" value="Saposin-like"/>
    <property type="match status" value="1"/>
</dbReference>
<dbReference type="PROSITE" id="PS50015">
    <property type="entry name" value="SAP_B"/>
    <property type="match status" value="1"/>
</dbReference>
<dbReference type="AlphaFoldDB" id="A0A835TN97"/>
<keyword evidence="1" id="KW-1015">Disulfide bond</keyword>
<organism evidence="4">
    <name type="scientific">Lamprotornis superbus</name>
    <dbReference type="NCBI Taxonomy" id="245042"/>
    <lineage>
        <taxon>Eukaryota</taxon>
        <taxon>Metazoa</taxon>
        <taxon>Chordata</taxon>
        <taxon>Craniata</taxon>
        <taxon>Vertebrata</taxon>
        <taxon>Euteleostomi</taxon>
        <taxon>Archelosauria</taxon>
        <taxon>Archosauria</taxon>
        <taxon>Dinosauria</taxon>
        <taxon>Saurischia</taxon>
        <taxon>Theropoda</taxon>
        <taxon>Coelurosauria</taxon>
        <taxon>Aves</taxon>
        <taxon>Neognathae</taxon>
        <taxon>Neoaves</taxon>
        <taxon>Telluraves</taxon>
        <taxon>Australaves</taxon>
        <taxon>Passeriformes</taxon>
        <taxon>Sturnidae</taxon>
        <taxon>Lamprotornis</taxon>
    </lineage>
</organism>
<dbReference type="EMBL" id="JADDUC020000032">
    <property type="protein sequence ID" value="KAI1230166.1"/>
    <property type="molecule type" value="Genomic_DNA"/>
</dbReference>
<feature type="domain" description="Saposin B-type" evidence="3">
    <location>
        <begin position="68"/>
        <end position="147"/>
    </location>
</feature>
<dbReference type="InterPro" id="IPR011001">
    <property type="entry name" value="Saposin-like"/>
</dbReference>
<dbReference type="GO" id="GO:0031640">
    <property type="term" value="P:killing of cells of another organism"/>
    <property type="evidence" value="ECO:0007669"/>
    <property type="project" value="TreeGrafter"/>
</dbReference>
<evidence type="ECO:0000256" key="2">
    <source>
        <dbReference type="SAM" id="SignalP"/>
    </source>
</evidence>
<reference evidence="4" key="1">
    <citation type="submission" date="2020-10" db="EMBL/GenBank/DDBJ databases">
        <title>Feather gene expression reveals the developmental basis of iridescence in African starlings.</title>
        <authorList>
            <person name="Rubenstein D.R."/>
        </authorList>
    </citation>
    <scope>NUCLEOTIDE SEQUENCE</scope>
    <source>
        <strain evidence="4">SS15</strain>
        <tissue evidence="4">Liver</tissue>
    </source>
</reference>
<protein>
    <recommendedName>
        <fullName evidence="3">Saposin B-type domain-containing protein</fullName>
    </recommendedName>
</protein>
<reference evidence="5" key="3">
    <citation type="submission" date="2022-01" db="EMBL/GenBank/DDBJ databases">
        <authorList>
            <person name="Rubenstein D.R."/>
        </authorList>
    </citation>
    <scope>NUCLEOTIDE SEQUENCE</scope>
    <source>
        <strain evidence="5">SS15</strain>
        <tissue evidence="5">Liver</tissue>
    </source>
</reference>
<proteinExistence type="predicted"/>
<dbReference type="PANTHER" id="PTHR15541:SF2">
    <property type="entry name" value="GRANULYSIN"/>
    <property type="match status" value="1"/>
</dbReference>
<dbReference type="OrthoDB" id="69496at2759"/>
<dbReference type="Proteomes" id="UP000618051">
    <property type="component" value="Unassembled WGS sequence"/>
</dbReference>
<dbReference type="InterPro" id="IPR008139">
    <property type="entry name" value="SaposinB_dom"/>
</dbReference>
<dbReference type="SUPFAM" id="SSF47862">
    <property type="entry name" value="Saposin"/>
    <property type="match status" value="1"/>
</dbReference>
<comment type="caution">
    <text evidence="4">The sequence shown here is derived from an EMBL/GenBank/DDBJ whole genome shotgun (WGS) entry which is preliminary data.</text>
</comment>
<name>A0A835TN97_9PASS</name>
<evidence type="ECO:0000313" key="4">
    <source>
        <dbReference type="EMBL" id="KAG0113941.1"/>
    </source>
</evidence>
<reference evidence="5 6" key="2">
    <citation type="journal article" date="2021" name="J. Hered.">
        <title>Feather Gene Expression Elucidates the Developmental Basis of Plumage Iridescence in African Starlings.</title>
        <authorList>
            <person name="Rubenstein D.R."/>
            <person name="Corvelo A."/>
            <person name="MacManes M.D."/>
            <person name="Maia R."/>
            <person name="Narzisi G."/>
            <person name="Rousaki A."/>
            <person name="Vandenabeele P."/>
            <person name="Shawkey M.D."/>
            <person name="Solomon J."/>
        </authorList>
    </citation>
    <scope>NUCLEOTIDE SEQUENCE [LARGE SCALE GENOMIC DNA]</scope>
    <source>
        <strain evidence="5">SS15</strain>
    </source>
</reference>